<proteinExistence type="predicted"/>
<reference evidence="2 3" key="1">
    <citation type="submission" date="2016-03" db="EMBL/GenBank/DDBJ databases">
        <authorList>
            <person name="Ploux O."/>
        </authorList>
    </citation>
    <scope>NUCLEOTIDE SEQUENCE [LARGE SCALE GENOMIC DNA]</scope>
    <source>
        <strain evidence="2 3">UAMH 11012</strain>
    </source>
</reference>
<keyword evidence="3" id="KW-1185">Reference proteome</keyword>
<dbReference type="EMBL" id="FJOG01000002">
    <property type="protein sequence ID" value="CZR51956.1"/>
    <property type="molecule type" value="Genomic_DNA"/>
</dbReference>
<feature type="region of interest" description="Disordered" evidence="1">
    <location>
        <begin position="100"/>
        <end position="128"/>
    </location>
</feature>
<feature type="compositionally biased region" description="Polar residues" evidence="1">
    <location>
        <begin position="165"/>
        <end position="175"/>
    </location>
</feature>
<dbReference type="Proteomes" id="UP000184330">
    <property type="component" value="Unassembled WGS sequence"/>
</dbReference>
<evidence type="ECO:0000313" key="2">
    <source>
        <dbReference type="EMBL" id="CZR51956.1"/>
    </source>
</evidence>
<feature type="compositionally biased region" description="Basic and acidic residues" evidence="1">
    <location>
        <begin position="113"/>
        <end position="124"/>
    </location>
</feature>
<feature type="compositionally biased region" description="Polar residues" evidence="1">
    <location>
        <begin position="234"/>
        <end position="244"/>
    </location>
</feature>
<feature type="region of interest" description="Disordered" evidence="1">
    <location>
        <begin position="165"/>
        <end position="244"/>
    </location>
</feature>
<feature type="region of interest" description="Disordered" evidence="1">
    <location>
        <begin position="377"/>
        <end position="397"/>
    </location>
</feature>
<feature type="region of interest" description="Disordered" evidence="1">
    <location>
        <begin position="289"/>
        <end position="311"/>
    </location>
</feature>
<dbReference type="OrthoDB" id="8062037at2759"/>
<accession>A0A1L7WGP8</accession>
<feature type="compositionally biased region" description="Polar residues" evidence="1">
    <location>
        <begin position="501"/>
        <end position="512"/>
    </location>
</feature>
<evidence type="ECO:0000256" key="1">
    <source>
        <dbReference type="SAM" id="MobiDB-lite"/>
    </source>
</evidence>
<protein>
    <submittedName>
        <fullName evidence="2">Uncharacterized protein</fullName>
    </submittedName>
</protein>
<name>A0A1L7WGP8_9HELO</name>
<organism evidence="2 3">
    <name type="scientific">Phialocephala subalpina</name>
    <dbReference type="NCBI Taxonomy" id="576137"/>
    <lineage>
        <taxon>Eukaryota</taxon>
        <taxon>Fungi</taxon>
        <taxon>Dikarya</taxon>
        <taxon>Ascomycota</taxon>
        <taxon>Pezizomycotina</taxon>
        <taxon>Leotiomycetes</taxon>
        <taxon>Helotiales</taxon>
        <taxon>Mollisiaceae</taxon>
        <taxon>Phialocephala</taxon>
        <taxon>Phialocephala fortinii species complex</taxon>
    </lineage>
</organism>
<evidence type="ECO:0000313" key="3">
    <source>
        <dbReference type="Proteomes" id="UP000184330"/>
    </source>
</evidence>
<gene>
    <name evidence="2" type="ORF">PAC_01833</name>
</gene>
<feature type="region of interest" description="Disordered" evidence="1">
    <location>
        <begin position="482"/>
        <end position="518"/>
    </location>
</feature>
<dbReference type="AlphaFoldDB" id="A0A1L7WGP8"/>
<sequence length="636" mass="70937">MADRDTAGRLLDQMDRFKSLKSSFDHLETLAALLLCKHKHNNHKSFAHLSQVDEVTSRWIKIVEEEYRIVRKQKEKEKALKAKQELLRVSESARQMKAELEEEKAVRVPPKLSRNEPSSHHEPFRTTTTGLYDPFVTATSSLKANNTLPKQSKIHLGEAAKATEFTNTASKSHTSVKVEEVEIGTYDSPPSRKADTGLPTPETTPQDSRSNLRHHINQEYTPTPAQMKQREDPTQTLTPPSSIKVTRKTTEFTFEYGPGLGIQDGSKTKLEGLKAATEQIWSFPGFNEAKEQANKSSSSSSSQKQLPPSPALEVEVPVARVPLGVKSTSTHNNMKMGKFKIGYEFGNQEDMPFKGFNFGSNIPRLAALEAPKKARTSPPAHFISLGEPSQDISSTSERKYTQDQLETRIASMSLGNSKSDIVLMSQVTSKSQLNSMSEPIPEPQRMSDIRNAPVSDKTIDIHLDTDNDSTTDIEATTPSTIHEFPTNFNARSPPPSSLSPTTNIRHPSSSPPRQKPEFGTAIIIPPSIPYKTHLLSRLNTIPQTPSHSTQSPIIQSPSSYAADLQIWERITVMEKPLPHLPWEWEPMKGEARKGSVVRVGEGYVDGNEEERVGCLGSRRLARLRRRFWANLRGGEK</sequence>